<feature type="transmembrane region" description="Helical" evidence="1">
    <location>
        <begin position="39"/>
        <end position="58"/>
    </location>
</feature>
<keyword evidence="1" id="KW-0472">Membrane</keyword>
<name>A0A1C7MZX2_9FUNG</name>
<evidence type="ECO:0000256" key="1">
    <source>
        <dbReference type="SAM" id="Phobius"/>
    </source>
</evidence>
<dbReference type="AlphaFoldDB" id="A0A1C7MZX2"/>
<gene>
    <name evidence="2" type="ORF">A0J61_11287</name>
</gene>
<protein>
    <submittedName>
        <fullName evidence="2">Uncharacterized protein</fullName>
    </submittedName>
</protein>
<dbReference type="EMBL" id="LUGH01001868">
    <property type="protein sequence ID" value="OBZ80664.1"/>
    <property type="molecule type" value="Genomic_DNA"/>
</dbReference>
<evidence type="ECO:0000313" key="2">
    <source>
        <dbReference type="EMBL" id="OBZ80664.1"/>
    </source>
</evidence>
<feature type="transmembrane region" description="Helical" evidence="1">
    <location>
        <begin position="190"/>
        <end position="220"/>
    </location>
</feature>
<feature type="transmembrane region" description="Helical" evidence="1">
    <location>
        <begin position="366"/>
        <end position="389"/>
    </location>
</feature>
<feature type="transmembrane region" description="Helical" evidence="1">
    <location>
        <begin position="94"/>
        <end position="115"/>
    </location>
</feature>
<feature type="transmembrane region" description="Helical" evidence="1">
    <location>
        <begin position="302"/>
        <end position="322"/>
    </location>
</feature>
<feature type="non-terminal residue" evidence="2">
    <location>
        <position position="1"/>
    </location>
</feature>
<feature type="transmembrane region" description="Helical" evidence="1">
    <location>
        <begin position="334"/>
        <end position="354"/>
    </location>
</feature>
<comment type="caution">
    <text evidence="2">The sequence shown here is derived from an EMBL/GenBank/DDBJ whole genome shotgun (WGS) entry which is preliminary data.</text>
</comment>
<keyword evidence="3" id="KW-1185">Reference proteome</keyword>
<accession>A0A1C7MZX2</accession>
<feature type="transmembrane region" description="Helical" evidence="1">
    <location>
        <begin position="7"/>
        <end position="27"/>
    </location>
</feature>
<organism evidence="2 3">
    <name type="scientific">Choanephora cucurbitarum</name>
    <dbReference type="NCBI Taxonomy" id="101091"/>
    <lineage>
        <taxon>Eukaryota</taxon>
        <taxon>Fungi</taxon>
        <taxon>Fungi incertae sedis</taxon>
        <taxon>Mucoromycota</taxon>
        <taxon>Mucoromycotina</taxon>
        <taxon>Mucoromycetes</taxon>
        <taxon>Mucorales</taxon>
        <taxon>Mucorineae</taxon>
        <taxon>Choanephoraceae</taxon>
        <taxon>Choanephoroideae</taxon>
        <taxon>Choanephora</taxon>
    </lineage>
</organism>
<feature type="transmembrane region" description="Helical" evidence="1">
    <location>
        <begin position="272"/>
        <end position="296"/>
    </location>
</feature>
<sequence length="470" mass="53875">RTSIYHLCSLLFIITFVISLSILVATVSSADSSSKNSPLLTQTALFIFVVSINLYLIARQRCYYMERRKLFGKTDEHINAVYETRFSNWDKSMFSNWIQIMILIIEFFQLMTFPLRDLINVTRTSQSQAHSSQLASLILNTGSLMPDMRTPTWYRYSLWTTFTTMMCSLFLGLLIHAINFRFPYKISTRWVRWCIPVATLLYIPVLTTFVSSAACQSLNVSSNDYSSTLRCNSATISRPLYFWLSLFGYIVAYVLLTVFLTSYERVPNKNEIAFKSISVAFIKNMGLLLAIVFLLVESTTNINRMRAILSIIILLTMICYNIKTQPCYVDKINFFRTISFACILWTSTLVAVLSDTNAAQSLGPVAVIYIIIGGWVFIVLCFFAIYFVYYIQPPDRSAIESSSTLHSHNGLSQAAYTTCSGDNHNQKKIDTQFQDSRFTRIFSKWFLLTNASKQDNDTQCSDCTDMHIRY</sequence>
<dbReference type="InParanoid" id="A0A1C7MZX2"/>
<feature type="transmembrane region" description="Helical" evidence="1">
    <location>
        <begin position="240"/>
        <end position="260"/>
    </location>
</feature>
<reference evidence="2 3" key="1">
    <citation type="submission" date="2016-03" db="EMBL/GenBank/DDBJ databases">
        <title>Choanephora cucurbitarum.</title>
        <authorList>
            <person name="Min B."/>
            <person name="Park H."/>
            <person name="Park J.-H."/>
            <person name="Shin H.-D."/>
            <person name="Choi I.-G."/>
        </authorList>
    </citation>
    <scope>NUCLEOTIDE SEQUENCE [LARGE SCALE GENOMIC DNA]</scope>
    <source>
        <strain evidence="2 3">KUS-F28377</strain>
    </source>
</reference>
<evidence type="ECO:0000313" key="3">
    <source>
        <dbReference type="Proteomes" id="UP000093000"/>
    </source>
</evidence>
<dbReference type="Proteomes" id="UP000093000">
    <property type="component" value="Unassembled WGS sequence"/>
</dbReference>
<dbReference type="OrthoDB" id="441172at2759"/>
<keyword evidence="1" id="KW-1133">Transmembrane helix</keyword>
<keyword evidence="1" id="KW-0812">Transmembrane</keyword>
<proteinExistence type="predicted"/>
<feature type="transmembrane region" description="Helical" evidence="1">
    <location>
        <begin position="156"/>
        <end position="178"/>
    </location>
</feature>